<keyword evidence="2" id="KW-0677">Repeat</keyword>
<dbReference type="EnsemblMetazoa" id="ADIR000757-RA">
    <property type="protein sequence ID" value="ADIR000757-PA"/>
    <property type="gene ID" value="ADIR000757"/>
</dbReference>
<evidence type="ECO:0000313" key="4">
    <source>
        <dbReference type="Proteomes" id="UP000075884"/>
    </source>
</evidence>
<dbReference type="Gene3D" id="3.80.10.10">
    <property type="entry name" value="Ribonuclease Inhibitor"/>
    <property type="match status" value="3"/>
</dbReference>
<dbReference type="InterPro" id="IPR050333">
    <property type="entry name" value="SLRP"/>
</dbReference>
<dbReference type="VEuPathDB" id="VectorBase:ADIR000757"/>
<evidence type="ECO:0000313" key="3">
    <source>
        <dbReference type="EnsemblMetazoa" id="ADIR000757-PA"/>
    </source>
</evidence>
<accession>A0A182MZF2</accession>
<protein>
    <submittedName>
        <fullName evidence="3">Uncharacterized protein</fullName>
    </submittedName>
</protein>
<dbReference type="PANTHER" id="PTHR45712:SF22">
    <property type="entry name" value="INSULIN-LIKE GROWTH FACTOR-BINDING PROTEIN COMPLEX ACID LABILE SUBUNIT"/>
    <property type="match status" value="1"/>
</dbReference>
<evidence type="ECO:0000256" key="2">
    <source>
        <dbReference type="ARBA" id="ARBA00022737"/>
    </source>
</evidence>
<name>A0A182MZF2_9DIPT</name>
<proteinExistence type="predicted"/>
<dbReference type="InterPro" id="IPR032675">
    <property type="entry name" value="LRR_dom_sf"/>
</dbReference>
<keyword evidence="1" id="KW-0433">Leucine-rich repeat</keyword>
<reference evidence="4" key="1">
    <citation type="submission" date="2013-03" db="EMBL/GenBank/DDBJ databases">
        <title>The Genome Sequence of Anopheles dirus WRAIR2.</title>
        <authorList>
            <consortium name="The Broad Institute Genomics Platform"/>
            <person name="Neafsey D.E."/>
            <person name="Walton C."/>
            <person name="Walker B."/>
            <person name="Young S.K."/>
            <person name="Zeng Q."/>
            <person name="Gargeya S."/>
            <person name="Fitzgerald M."/>
            <person name="Haas B."/>
            <person name="Abouelleil A."/>
            <person name="Allen A.W."/>
            <person name="Alvarado L."/>
            <person name="Arachchi H.M."/>
            <person name="Berlin A.M."/>
            <person name="Chapman S.B."/>
            <person name="Gainer-Dewar J."/>
            <person name="Goldberg J."/>
            <person name="Griggs A."/>
            <person name="Gujja S."/>
            <person name="Hansen M."/>
            <person name="Howarth C."/>
            <person name="Imamovic A."/>
            <person name="Ireland A."/>
            <person name="Larimer J."/>
            <person name="McCowan C."/>
            <person name="Murphy C."/>
            <person name="Pearson M."/>
            <person name="Poon T.W."/>
            <person name="Priest M."/>
            <person name="Roberts A."/>
            <person name="Saif S."/>
            <person name="Shea T."/>
            <person name="Sisk P."/>
            <person name="Sykes S."/>
            <person name="Wortman J."/>
            <person name="Nusbaum C."/>
            <person name="Birren B."/>
        </authorList>
    </citation>
    <scope>NUCLEOTIDE SEQUENCE [LARGE SCALE GENOMIC DNA]</scope>
    <source>
        <strain evidence="4">WRAIR2</strain>
    </source>
</reference>
<sequence length="575" mass="66202">RYSLTQLLLNYNQLKILNLEILQPLGWFQFLEITHNSLELIVGRFASNKLVQIHFMNNRLKALDFCQWKPMLSLSVLSVQSNYLTEVPQCMHNLPNLTYISFMDNKFTAISLDSFAAHDTPFKLDMSENKITRITVDDDRFPEALQELLLKDNTVECANPPDLPFCPLDIEYRTNSPDGVGKRHKIQRQLNISCHQCDLYGSSMFHRGFGMILLGIVFNLAEGFDRNCDRIYYSTCIIAHLNPKETNLSFNLNLHRVKGISSITLKHLESSTVVDHSLLDYFGMPLYNLAISESMVERVIVPSNFTVKSLFIEKTLLSSIHFQKNEYIRELEIVSSNLRNVPRTLGNLKNLTRINIQHSYIQHLNLDFLQAYEQLNTLNLEYNKIHTITSSPNGTQRYSLTTLLLNYNQLKILNLEILQPLGWFQLLKISHNPLELIVGRFTSNKLNQIYLMNNRLKALDFCQWQPMPSVTYLSVRSNYLTELPHCMHNLPNLTSVSFRSNKFTSINLDTFSAQGKPFSLDMSRNKISLITVHEDKFPVALVDLLLVENNVECSNPPDIPFCPLDIEYRTSAPDG</sequence>
<dbReference type="PANTHER" id="PTHR45712">
    <property type="entry name" value="AGAP008170-PA"/>
    <property type="match status" value="1"/>
</dbReference>
<dbReference type="AlphaFoldDB" id="A0A182MZF2"/>
<reference evidence="3" key="2">
    <citation type="submission" date="2020-05" db="UniProtKB">
        <authorList>
            <consortium name="EnsemblMetazoa"/>
        </authorList>
    </citation>
    <scope>IDENTIFICATION</scope>
    <source>
        <strain evidence="3">WRAIR2</strain>
    </source>
</reference>
<dbReference type="Proteomes" id="UP000075884">
    <property type="component" value="Unassembled WGS sequence"/>
</dbReference>
<dbReference type="SMART" id="SM00369">
    <property type="entry name" value="LRR_TYP"/>
    <property type="match status" value="6"/>
</dbReference>
<dbReference type="GO" id="GO:0005615">
    <property type="term" value="C:extracellular space"/>
    <property type="evidence" value="ECO:0007669"/>
    <property type="project" value="TreeGrafter"/>
</dbReference>
<evidence type="ECO:0000256" key="1">
    <source>
        <dbReference type="ARBA" id="ARBA00022614"/>
    </source>
</evidence>
<dbReference type="STRING" id="7168.A0A182MZF2"/>
<organism evidence="3 4">
    <name type="scientific">Anopheles dirus</name>
    <dbReference type="NCBI Taxonomy" id="7168"/>
    <lineage>
        <taxon>Eukaryota</taxon>
        <taxon>Metazoa</taxon>
        <taxon>Ecdysozoa</taxon>
        <taxon>Arthropoda</taxon>
        <taxon>Hexapoda</taxon>
        <taxon>Insecta</taxon>
        <taxon>Pterygota</taxon>
        <taxon>Neoptera</taxon>
        <taxon>Endopterygota</taxon>
        <taxon>Diptera</taxon>
        <taxon>Nematocera</taxon>
        <taxon>Culicoidea</taxon>
        <taxon>Culicidae</taxon>
        <taxon>Anophelinae</taxon>
        <taxon>Anopheles</taxon>
    </lineage>
</organism>
<dbReference type="InterPro" id="IPR003591">
    <property type="entry name" value="Leu-rich_rpt_typical-subtyp"/>
</dbReference>
<dbReference type="SUPFAM" id="SSF52058">
    <property type="entry name" value="L domain-like"/>
    <property type="match status" value="2"/>
</dbReference>
<keyword evidence="4" id="KW-1185">Reference proteome</keyword>